<name>A0A255GNM6_9ACTN</name>
<evidence type="ECO:0000256" key="1">
    <source>
        <dbReference type="SAM" id="MobiDB-lite"/>
    </source>
</evidence>
<organism evidence="2 3">
    <name type="scientific">Enemella dayhoffiae</name>
    <dbReference type="NCBI Taxonomy" id="2016507"/>
    <lineage>
        <taxon>Bacteria</taxon>
        <taxon>Bacillati</taxon>
        <taxon>Actinomycetota</taxon>
        <taxon>Actinomycetes</taxon>
        <taxon>Propionibacteriales</taxon>
        <taxon>Propionibacteriaceae</taxon>
        <taxon>Enemella</taxon>
    </lineage>
</organism>
<evidence type="ECO:0000313" key="3">
    <source>
        <dbReference type="Proteomes" id="UP000216311"/>
    </source>
</evidence>
<comment type="caution">
    <text evidence="2">The sequence shown here is derived from an EMBL/GenBank/DDBJ whole genome shotgun (WGS) entry which is preliminary data.</text>
</comment>
<protein>
    <submittedName>
        <fullName evidence="2">Uncharacterized protein</fullName>
    </submittedName>
</protein>
<accession>A0A255GNM6</accession>
<dbReference type="Proteomes" id="UP000216311">
    <property type="component" value="Unassembled WGS sequence"/>
</dbReference>
<sequence>MYVFTNATDAARRQNQSALPQAPVLPGAEATPLRRTVAVTLRRLAQAQLRMAQRIDRPQPRPQWATSAH</sequence>
<feature type="compositionally biased region" description="Polar residues" evidence="1">
    <location>
        <begin position="1"/>
        <end position="19"/>
    </location>
</feature>
<reference evidence="2 3" key="1">
    <citation type="submission" date="2017-07" db="EMBL/GenBank/DDBJ databases">
        <title>Draft whole genome sequences of clinical Proprionibacteriaceae strains.</title>
        <authorList>
            <person name="Bernier A.-M."/>
            <person name="Bernard K."/>
            <person name="Domingo M.-C."/>
        </authorList>
    </citation>
    <scope>NUCLEOTIDE SEQUENCE [LARGE SCALE GENOMIC DNA]</scope>
    <source>
        <strain evidence="2 3">NML 130396</strain>
    </source>
</reference>
<gene>
    <name evidence="2" type="ORF">CGZ93_16580</name>
</gene>
<proteinExistence type="predicted"/>
<evidence type="ECO:0000313" key="2">
    <source>
        <dbReference type="EMBL" id="OYO17191.1"/>
    </source>
</evidence>
<keyword evidence="3" id="KW-1185">Reference proteome</keyword>
<dbReference type="RefSeq" id="WP_094365270.1">
    <property type="nucleotide sequence ID" value="NZ_NMVQ01000046.1"/>
</dbReference>
<dbReference type="AlphaFoldDB" id="A0A255GNM6"/>
<feature type="region of interest" description="Disordered" evidence="1">
    <location>
        <begin position="1"/>
        <end position="23"/>
    </location>
</feature>
<dbReference type="EMBL" id="NMVQ01000046">
    <property type="protein sequence ID" value="OYO17191.1"/>
    <property type="molecule type" value="Genomic_DNA"/>
</dbReference>